<reference evidence="2 3" key="1">
    <citation type="journal article" date="2020" name="IScience">
        <title>Genome Sequencing of the Endangered Kingdonia uniflora (Circaeasteraceae, Ranunculales) Reveals Potential Mechanisms of Evolutionary Specialization.</title>
        <authorList>
            <person name="Sun Y."/>
            <person name="Deng T."/>
            <person name="Zhang A."/>
            <person name="Moore M.J."/>
            <person name="Landis J.B."/>
            <person name="Lin N."/>
            <person name="Zhang H."/>
            <person name="Zhang X."/>
            <person name="Huang J."/>
            <person name="Zhang X."/>
            <person name="Sun H."/>
            <person name="Wang H."/>
        </authorList>
    </citation>
    <scope>NUCLEOTIDE SEQUENCE [LARGE SCALE GENOMIC DNA]</scope>
    <source>
        <strain evidence="2">TB1705</strain>
        <tissue evidence="2">Leaf</tissue>
    </source>
</reference>
<dbReference type="Proteomes" id="UP000541444">
    <property type="component" value="Unassembled WGS sequence"/>
</dbReference>
<evidence type="ECO:0000313" key="3">
    <source>
        <dbReference type="Proteomes" id="UP000541444"/>
    </source>
</evidence>
<evidence type="ECO:0000313" key="2">
    <source>
        <dbReference type="EMBL" id="KAF6144513.1"/>
    </source>
</evidence>
<accession>A0A7J7LPG5</accession>
<feature type="compositionally biased region" description="Basic and acidic residues" evidence="1">
    <location>
        <begin position="410"/>
        <end position="422"/>
    </location>
</feature>
<name>A0A7J7LPG5_9MAGN</name>
<dbReference type="AlphaFoldDB" id="A0A7J7LPG5"/>
<comment type="caution">
    <text evidence="2">The sequence shown here is derived from an EMBL/GenBank/DDBJ whole genome shotgun (WGS) entry which is preliminary data.</text>
</comment>
<sequence length="487" mass="53122">MSQVGPNIQNHHSPSNFGLEGFNIADIMNFLLNDVPLNSNLNYPQRTHTNRVHLASRIYANGVIPSNASQFHYLNALQTDGRFAYSGDRTFDQASLNNVDRTHVVNYGENPMPTNHSQVHTTARQYFHNSPGSRNISSASRIHSQASIFYNIQPRYNMAARASAPPVADSARNMFGRRQSVAVAGGNGVGTSQSGRFVTTSGNRDFRNGMHPYRSASNENPSITSRNMNRSQASSMLANDQSRHYMAVQTPTLGTSHVVPPGPQFYGEILIKNSRVIFFLNLFAGRPFLANGPTLPEGIPDASRNTGLIFENAASNSPGVNPDSAVGIQHAQSADIWHANMFFSDNIIHTEAGIFGNDQSSSRLAAQAPTVTTRPMAHPVGDFAGNMFGQIQSVNPGPAEGIQRAQSASVHHETSATDDRSDAQSYTCSRVVTLLACHHIFHDDCFQLAKARSRPQTLTAQLAVVVRPSRLLIRWTAELVLLRGFGS</sequence>
<feature type="non-terminal residue" evidence="2">
    <location>
        <position position="1"/>
    </location>
</feature>
<protein>
    <submittedName>
        <fullName evidence="2">Uncharacterized protein</fullName>
    </submittedName>
</protein>
<feature type="region of interest" description="Disordered" evidence="1">
    <location>
        <begin position="185"/>
        <end position="225"/>
    </location>
</feature>
<keyword evidence="3" id="KW-1185">Reference proteome</keyword>
<dbReference type="EMBL" id="JACGCM010002117">
    <property type="protein sequence ID" value="KAF6144513.1"/>
    <property type="molecule type" value="Genomic_DNA"/>
</dbReference>
<feature type="region of interest" description="Disordered" evidence="1">
    <location>
        <begin position="394"/>
        <end position="422"/>
    </location>
</feature>
<proteinExistence type="predicted"/>
<organism evidence="2 3">
    <name type="scientific">Kingdonia uniflora</name>
    <dbReference type="NCBI Taxonomy" id="39325"/>
    <lineage>
        <taxon>Eukaryota</taxon>
        <taxon>Viridiplantae</taxon>
        <taxon>Streptophyta</taxon>
        <taxon>Embryophyta</taxon>
        <taxon>Tracheophyta</taxon>
        <taxon>Spermatophyta</taxon>
        <taxon>Magnoliopsida</taxon>
        <taxon>Ranunculales</taxon>
        <taxon>Circaeasteraceae</taxon>
        <taxon>Kingdonia</taxon>
    </lineage>
</organism>
<feature type="compositionally biased region" description="Polar residues" evidence="1">
    <location>
        <begin position="190"/>
        <end position="203"/>
    </location>
</feature>
<evidence type="ECO:0000256" key="1">
    <source>
        <dbReference type="SAM" id="MobiDB-lite"/>
    </source>
</evidence>
<feature type="compositionally biased region" description="Polar residues" evidence="1">
    <location>
        <begin position="215"/>
        <end position="225"/>
    </location>
</feature>
<gene>
    <name evidence="2" type="ORF">GIB67_023959</name>
</gene>